<keyword evidence="2" id="KW-1185">Reference proteome</keyword>
<gene>
    <name evidence="1" type="ORF">NK662_04425</name>
</gene>
<organism evidence="1 2">
    <name type="scientific">Ectobacillus ponti</name>
    <dbReference type="NCBI Taxonomy" id="2961894"/>
    <lineage>
        <taxon>Bacteria</taxon>
        <taxon>Bacillati</taxon>
        <taxon>Bacillota</taxon>
        <taxon>Bacilli</taxon>
        <taxon>Bacillales</taxon>
        <taxon>Bacillaceae</taxon>
        <taxon>Ectobacillus</taxon>
    </lineage>
</organism>
<comment type="caution">
    <text evidence="1">The sequence shown here is derived from an EMBL/GenBank/DDBJ whole genome shotgun (WGS) entry which is preliminary data.</text>
</comment>
<sequence>MQEKWGTSERSADINADGTVDAKDFAFIEKNFLLQNPTVADAPKPTEKYKGKTLAMIKSMLGMK</sequence>
<reference evidence="1" key="1">
    <citation type="submission" date="2022-07" db="EMBL/GenBank/DDBJ databases">
        <authorList>
            <person name="Li W.-J."/>
            <person name="Deng Q.-Q."/>
        </authorList>
    </citation>
    <scope>NUCLEOTIDE SEQUENCE</scope>
    <source>
        <strain evidence="1">SYSU M60031</strain>
    </source>
</reference>
<dbReference type="InterPro" id="IPR002105">
    <property type="entry name" value="Dockerin_1_rpt"/>
</dbReference>
<protein>
    <recommendedName>
        <fullName evidence="3">Dockerin domain-containing protein</fullName>
    </recommendedName>
</protein>
<evidence type="ECO:0000313" key="2">
    <source>
        <dbReference type="Proteomes" id="UP001156102"/>
    </source>
</evidence>
<dbReference type="AlphaFoldDB" id="A0AA41X7K9"/>
<dbReference type="PROSITE" id="PS00448">
    <property type="entry name" value="CLOS_CELLULOSOME_RPT"/>
    <property type="match status" value="1"/>
</dbReference>
<dbReference type="GO" id="GO:0000272">
    <property type="term" value="P:polysaccharide catabolic process"/>
    <property type="evidence" value="ECO:0007669"/>
    <property type="project" value="InterPro"/>
</dbReference>
<dbReference type="PROSITE" id="PS00018">
    <property type="entry name" value="EF_HAND_1"/>
    <property type="match status" value="1"/>
</dbReference>
<name>A0AA41X7K9_9BACI</name>
<dbReference type="EMBL" id="JANCLT010000002">
    <property type="protein sequence ID" value="MCP8967785.1"/>
    <property type="molecule type" value="Genomic_DNA"/>
</dbReference>
<dbReference type="Proteomes" id="UP001156102">
    <property type="component" value="Unassembled WGS sequence"/>
</dbReference>
<dbReference type="SUPFAM" id="SSF63446">
    <property type="entry name" value="Type I dockerin domain"/>
    <property type="match status" value="1"/>
</dbReference>
<dbReference type="Pfam" id="PF00404">
    <property type="entry name" value="Dockerin_1"/>
    <property type="match status" value="1"/>
</dbReference>
<evidence type="ECO:0008006" key="3">
    <source>
        <dbReference type="Google" id="ProtNLM"/>
    </source>
</evidence>
<dbReference type="GO" id="GO:0004553">
    <property type="term" value="F:hydrolase activity, hydrolyzing O-glycosyl compounds"/>
    <property type="evidence" value="ECO:0007669"/>
    <property type="project" value="InterPro"/>
</dbReference>
<proteinExistence type="predicted"/>
<evidence type="ECO:0000313" key="1">
    <source>
        <dbReference type="EMBL" id="MCP8967785.1"/>
    </source>
</evidence>
<dbReference type="Gene3D" id="1.10.1330.10">
    <property type="entry name" value="Dockerin domain"/>
    <property type="match status" value="1"/>
</dbReference>
<accession>A0AA41X7K9</accession>
<dbReference type="InterPro" id="IPR018247">
    <property type="entry name" value="EF_Hand_1_Ca_BS"/>
</dbReference>
<dbReference type="InterPro" id="IPR036439">
    <property type="entry name" value="Dockerin_dom_sf"/>
</dbReference>